<accession>A0AA40G8V8</accession>
<dbReference type="AlphaFoldDB" id="A0AA40G8V8"/>
<comment type="caution">
    <text evidence="1">The sequence shown here is derived from an EMBL/GenBank/DDBJ whole genome shotgun (WGS) entry which is preliminary data.</text>
</comment>
<gene>
    <name evidence="1" type="ORF">K0M31_011104</name>
</gene>
<reference evidence="1" key="1">
    <citation type="submission" date="2021-10" db="EMBL/GenBank/DDBJ databases">
        <title>Melipona bicolor Genome sequencing and assembly.</title>
        <authorList>
            <person name="Araujo N.S."/>
            <person name="Arias M.C."/>
        </authorList>
    </citation>
    <scope>NUCLEOTIDE SEQUENCE</scope>
    <source>
        <strain evidence="1">USP_2M_L1-L4_2017</strain>
        <tissue evidence="1">Whole body</tissue>
    </source>
</reference>
<sequence length="86" mass="9443">MKSKQNLLHDHSYSTAYAASIPTLFANNSMDTLMICDQGTASSLAIANNVQAVEPIKEQCSRTRRICKLVPRTLLCYGGTLLLENP</sequence>
<name>A0AA40G8V8_9HYME</name>
<evidence type="ECO:0000313" key="2">
    <source>
        <dbReference type="Proteomes" id="UP001177670"/>
    </source>
</evidence>
<protein>
    <submittedName>
        <fullName evidence="1">Uncharacterized protein</fullName>
    </submittedName>
</protein>
<dbReference type="Proteomes" id="UP001177670">
    <property type="component" value="Unassembled WGS sequence"/>
</dbReference>
<dbReference type="EMBL" id="JAHYIQ010000003">
    <property type="protein sequence ID" value="KAK1133288.1"/>
    <property type="molecule type" value="Genomic_DNA"/>
</dbReference>
<evidence type="ECO:0000313" key="1">
    <source>
        <dbReference type="EMBL" id="KAK1133288.1"/>
    </source>
</evidence>
<keyword evidence="2" id="KW-1185">Reference proteome</keyword>
<organism evidence="1 2">
    <name type="scientific">Melipona bicolor</name>
    <dbReference type="NCBI Taxonomy" id="60889"/>
    <lineage>
        <taxon>Eukaryota</taxon>
        <taxon>Metazoa</taxon>
        <taxon>Ecdysozoa</taxon>
        <taxon>Arthropoda</taxon>
        <taxon>Hexapoda</taxon>
        <taxon>Insecta</taxon>
        <taxon>Pterygota</taxon>
        <taxon>Neoptera</taxon>
        <taxon>Endopterygota</taxon>
        <taxon>Hymenoptera</taxon>
        <taxon>Apocrita</taxon>
        <taxon>Aculeata</taxon>
        <taxon>Apoidea</taxon>
        <taxon>Anthophila</taxon>
        <taxon>Apidae</taxon>
        <taxon>Melipona</taxon>
    </lineage>
</organism>
<proteinExistence type="predicted"/>